<dbReference type="GO" id="GO:0015031">
    <property type="term" value="P:protein transport"/>
    <property type="evidence" value="ECO:0007669"/>
    <property type="project" value="UniProtKB-KW"/>
</dbReference>
<keyword evidence="3" id="KW-0539">Nucleus</keyword>
<dbReference type="PANTHER" id="PTHR13261">
    <property type="entry name" value="BRCA2 AND CDKN1A INTERACTING PROTEIN"/>
    <property type="match status" value="1"/>
</dbReference>
<dbReference type="OrthoDB" id="27543at2759"/>
<evidence type="ECO:0000256" key="4">
    <source>
        <dbReference type="SAM" id="MobiDB-lite"/>
    </source>
</evidence>
<reference evidence="5 6" key="1">
    <citation type="journal article" date="2016" name="Sci. Rep.">
        <title>Peltaster fructicola genome reveals evolution from an invasive phytopathogen to an ectophytic parasite.</title>
        <authorList>
            <person name="Xu C."/>
            <person name="Chen H."/>
            <person name="Gleason M.L."/>
            <person name="Xu J.R."/>
            <person name="Liu H."/>
            <person name="Zhang R."/>
            <person name="Sun G."/>
        </authorList>
    </citation>
    <scope>NUCLEOTIDE SEQUENCE [LARGE SCALE GENOMIC DNA]</scope>
    <source>
        <strain evidence="5 6">LNHT1506</strain>
    </source>
</reference>
<comment type="function">
    <text evidence="1 3">Involved in nuclear export, actin cytoskeleton organization and vesicular transport.</text>
</comment>
<dbReference type="Pfam" id="PF13862">
    <property type="entry name" value="BCCIP"/>
    <property type="match status" value="1"/>
</dbReference>
<dbReference type="InterPro" id="IPR025602">
    <property type="entry name" value="BCP1_family"/>
</dbReference>
<comment type="subcellular location">
    <subcellularLocation>
        <location evidence="3">Nucleus</location>
    </subcellularLocation>
</comment>
<dbReference type="GO" id="GO:0005634">
    <property type="term" value="C:nucleus"/>
    <property type="evidence" value="ECO:0007669"/>
    <property type="project" value="UniProtKB-SubCell"/>
</dbReference>
<evidence type="ECO:0000313" key="6">
    <source>
        <dbReference type="Proteomes" id="UP000503462"/>
    </source>
</evidence>
<keyword evidence="6" id="KW-1185">Reference proteome</keyword>
<accession>A0A6H0XX85</accession>
<organism evidence="5 6">
    <name type="scientific">Peltaster fructicola</name>
    <dbReference type="NCBI Taxonomy" id="286661"/>
    <lineage>
        <taxon>Eukaryota</taxon>
        <taxon>Fungi</taxon>
        <taxon>Dikarya</taxon>
        <taxon>Ascomycota</taxon>
        <taxon>Pezizomycotina</taxon>
        <taxon>Dothideomycetes</taxon>
        <taxon>Dothideomycetes incertae sedis</taxon>
        <taxon>Peltaster</taxon>
    </lineage>
</organism>
<keyword evidence="3" id="KW-0813">Transport</keyword>
<protein>
    <recommendedName>
        <fullName evidence="3">Protein BCP1</fullName>
    </recommendedName>
</protein>
<feature type="compositionally biased region" description="Basic and acidic residues" evidence="4">
    <location>
        <begin position="238"/>
        <end position="254"/>
    </location>
</feature>
<dbReference type="EMBL" id="CP051141">
    <property type="protein sequence ID" value="QIW99343.1"/>
    <property type="molecule type" value="Genomic_DNA"/>
</dbReference>
<dbReference type="AlphaFoldDB" id="A0A6H0XX85"/>
<dbReference type="PIRSF" id="PIRSF028983">
    <property type="entry name" value="BCP1"/>
    <property type="match status" value="1"/>
</dbReference>
<proteinExistence type="inferred from homology"/>
<sequence length="284" mass="31897">MAKRKAEEAQSATKTMMEIDADDVGSDDDDSMINVDFEFFGLNPEVDFHGLKTLMKQLFDIDNELIELSQLADLILSQADHVGTGVKCDGEESDAYSFITVLNVSQHRDHAAIKPLLQYLDSRLTSNKEISSTLQPQTNIRLGLILSERLINMPHQVVPPMYNMLQKEMSLGGADFQFTHLLLISKTYTEVQSELDAKEDRPQKKARAGKSTELFYFHPEDEILLKHAIADQPFQYQKENEASSSDSRRAFQEEGLRPQGHAILLDAGKFNQAVQAVSEYLGSA</sequence>
<gene>
    <name evidence="5" type="ORF">AMS68_004861</name>
</gene>
<feature type="region of interest" description="Disordered" evidence="4">
    <location>
        <begin position="235"/>
        <end position="254"/>
    </location>
</feature>
<name>A0A6H0XX85_9PEZI</name>
<comment type="similarity">
    <text evidence="2 3">Belongs to the BCP1 family.</text>
</comment>
<keyword evidence="3" id="KW-0653">Protein transport</keyword>
<dbReference type="PANTHER" id="PTHR13261:SF0">
    <property type="entry name" value="BRCA2 AND CDKN1A-INTERACTING PROTEIN"/>
    <property type="match status" value="1"/>
</dbReference>
<evidence type="ECO:0000313" key="5">
    <source>
        <dbReference type="EMBL" id="QIW99343.1"/>
    </source>
</evidence>
<evidence type="ECO:0000256" key="2">
    <source>
        <dbReference type="ARBA" id="ARBA00006781"/>
    </source>
</evidence>
<dbReference type="Proteomes" id="UP000503462">
    <property type="component" value="Chromosome 3"/>
</dbReference>
<evidence type="ECO:0000256" key="3">
    <source>
        <dbReference type="PIRNR" id="PIRNR028983"/>
    </source>
</evidence>
<evidence type="ECO:0000256" key="1">
    <source>
        <dbReference type="ARBA" id="ARBA00002688"/>
    </source>
</evidence>